<dbReference type="InterPro" id="IPR020843">
    <property type="entry name" value="ER"/>
</dbReference>
<dbReference type="Pfam" id="PF08240">
    <property type="entry name" value="ADH_N"/>
    <property type="match status" value="1"/>
</dbReference>
<dbReference type="PANTHER" id="PTHR44013">
    <property type="entry name" value="ZINC-TYPE ALCOHOL DEHYDROGENASE-LIKE PROTEIN C16A3.02C"/>
    <property type="match status" value="1"/>
</dbReference>
<dbReference type="InterPro" id="IPR052733">
    <property type="entry name" value="Chloroplast_QOR"/>
</dbReference>
<evidence type="ECO:0000259" key="1">
    <source>
        <dbReference type="SMART" id="SM00829"/>
    </source>
</evidence>
<dbReference type="EMBL" id="JAPNNL010000050">
    <property type="protein sequence ID" value="MDA0634783.1"/>
    <property type="molecule type" value="Genomic_DNA"/>
</dbReference>
<evidence type="ECO:0000313" key="2">
    <source>
        <dbReference type="EMBL" id="MDA0634783.1"/>
    </source>
</evidence>
<gene>
    <name evidence="2" type="ORF">OUY22_15265</name>
</gene>
<keyword evidence="3" id="KW-1185">Reference proteome</keyword>
<dbReference type="Proteomes" id="UP001144036">
    <property type="component" value="Unassembled WGS sequence"/>
</dbReference>
<accession>A0ABT4SC55</accession>
<dbReference type="InterPro" id="IPR013154">
    <property type="entry name" value="ADH-like_N"/>
</dbReference>
<organism evidence="2 3">
    <name type="scientific">Nonomuraea corallina</name>
    <dbReference type="NCBI Taxonomy" id="2989783"/>
    <lineage>
        <taxon>Bacteria</taxon>
        <taxon>Bacillati</taxon>
        <taxon>Actinomycetota</taxon>
        <taxon>Actinomycetes</taxon>
        <taxon>Streptosporangiales</taxon>
        <taxon>Streptosporangiaceae</taxon>
        <taxon>Nonomuraea</taxon>
    </lineage>
</organism>
<evidence type="ECO:0000313" key="3">
    <source>
        <dbReference type="Proteomes" id="UP001144036"/>
    </source>
</evidence>
<dbReference type="PANTHER" id="PTHR44013:SF1">
    <property type="entry name" value="ZINC-TYPE ALCOHOL DEHYDROGENASE-LIKE PROTEIN C16A3.02C"/>
    <property type="match status" value="1"/>
</dbReference>
<dbReference type="PROSITE" id="PS01162">
    <property type="entry name" value="QOR_ZETA_CRYSTAL"/>
    <property type="match status" value="1"/>
</dbReference>
<dbReference type="CDD" id="cd08267">
    <property type="entry name" value="MDR1"/>
    <property type="match status" value="1"/>
</dbReference>
<dbReference type="InterPro" id="IPR002364">
    <property type="entry name" value="Quin_OxRdtase/zeta-crystal_CS"/>
</dbReference>
<dbReference type="SUPFAM" id="SSF50129">
    <property type="entry name" value="GroES-like"/>
    <property type="match status" value="1"/>
</dbReference>
<dbReference type="InterPro" id="IPR036291">
    <property type="entry name" value="NAD(P)-bd_dom_sf"/>
</dbReference>
<proteinExistence type="predicted"/>
<name>A0ABT4SC55_9ACTN</name>
<protein>
    <submittedName>
        <fullName evidence="2">NAD(P)-dependent alcohol dehydrogenase</fullName>
    </submittedName>
</protein>
<dbReference type="SUPFAM" id="SSF51735">
    <property type="entry name" value="NAD(P)-binding Rossmann-fold domains"/>
    <property type="match status" value="1"/>
</dbReference>
<dbReference type="RefSeq" id="WP_270155607.1">
    <property type="nucleotide sequence ID" value="NZ_JAPNNL010000050.1"/>
</dbReference>
<dbReference type="Gene3D" id="3.40.50.720">
    <property type="entry name" value="NAD(P)-binding Rossmann-like Domain"/>
    <property type="match status" value="1"/>
</dbReference>
<dbReference type="Pfam" id="PF13602">
    <property type="entry name" value="ADH_zinc_N_2"/>
    <property type="match status" value="1"/>
</dbReference>
<comment type="caution">
    <text evidence="2">The sequence shown here is derived from an EMBL/GenBank/DDBJ whole genome shotgun (WGS) entry which is preliminary data.</text>
</comment>
<sequence length="338" mass="35880">MIPNPSEEKTMKAFVLRSYGSPDALELTTVDRPVPGRGEVLVRVRATSVQPFDWHLMRGEPRVSRLMGGPLGVRRPKISILGADVAGQVEAVGEGVTEFRPGDEVYAMSKQGGFGQYALVPAAELAPKPANLTFEQAAAVPLAANTALIALRDKARVQPGQSVLVIGASGGVGTFAVQLAKAFGAHVTGVCGPRNVDLVRSIGADEVVDYAKEDFTRLGRRHDVVVDCAGSHSALACRRVMTRRGTYVVIGGKGGRWLRPMPHVVAAPLVSPFVSQTMTTADVIGCTENRRNLLALTELIESGQVTPVIDRTYAFAEIPAALRRSEAGHASGKIVVTV</sequence>
<dbReference type="InterPro" id="IPR011032">
    <property type="entry name" value="GroES-like_sf"/>
</dbReference>
<reference evidence="2" key="1">
    <citation type="submission" date="2022-11" db="EMBL/GenBank/DDBJ databases">
        <title>Nonomuraea corallina sp. nov., a new species of the genus Nonomuraea isolated from sea side sediment in Thai sea.</title>
        <authorList>
            <person name="Ngamcharungchit C."/>
            <person name="Matsumoto A."/>
            <person name="Suriyachadkun C."/>
            <person name="Panbangred W."/>
            <person name="Inahashi Y."/>
            <person name="Intra B."/>
        </authorList>
    </citation>
    <scope>NUCLEOTIDE SEQUENCE</scope>
    <source>
        <strain evidence="2">MCN248</strain>
    </source>
</reference>
<feature type="domain" description="Enoyl reductase (ER)" evidence="1">
    <location>
        <begin position="20"/>
        <end position="336"/>
    </location>
</feature>
<dbReference type="SMART" id="SM00829">
    <property type="entry name" value="PKS_ER"/>
    <property type="match status" value="1"/>
</dbReference>
<dbReference type="Gene3D" id="3.90.180.10">
    <property type="entry name" value="Medium-chain alcohol dehydrogenases, catalytic domain"/>
    <property type="match status" value="1"/>
</dbReference>